<feature type="non-terminal residue" evidence="3">
    <location>
        <position position="661"/>
    </location>
</feature>
<comment type="caution">
    <text evidence="3">The sequence shown here is derived from an EMBL/GenBank/DDBJ whole genome shotgun (WGS) entry which is preliminary data.</text>
</comment>
<proteinExistence type="predicted"/>
<evidence type="ECO:0000256" key="1">
    <source>
        <dbReference type="SAM" id="MobiDB-lite"/>
    </source>
</evidence>
<sequence>MLYQYIAYNANNNSTPVSSRCDKWSFEQKVRGVTNDTSALFLPTQVILALELLWPLTIFLLVLLLRKVIPPVSQETCYYNARALPSAGGLPVLQSLICNVDNKCLNKSSYEEIPSYPGSRINELVHDLSPLLQDDDILSVIKSLPVLADLLRPLEDLFQDETTQKLLGKGLPLMDFIGNKRYARSVLLSQTNMTPDTVDMLLESRVNVPAVLHTLGSSLKQKSSQECNAETLSSYVMLEDPNALQAVAGSLCSMSTERLENLMKELQSAFDYGKVMNLVSQVVKSLGLEDFSLALNKVAGMVTAFSSISEQMPSDFSGSLEALRALIQDFTDERLNADLLKAIWDDVGQVVPSPEKELVGTIMEWIAGGTTHTGFSNSSADQDTPTSTPSSREGTLGDVLNSAVQFVNDFQSPGGSASKTSRFFEAFFNFDKSATIKDMLGVMDELMSNKGETPAMKQKRQLAMSYAGRLVGIVVEFMQAGTLVEKLNENTVKRFYVPCQSGVFADLLTVERTESLRRLEQKMCQQIPLFMVEFFSERHVAAISTMLLSTPLFISTLPSVPSSGSQQTTVSQLFKTATDLELLVQWVNNYLVKLTEYFVHTLSVDPKKISHLLKQKYAIGDFCNNRVQDYLTVPMHEVDTATSALQDLCAINFTGVHEVLQ</sequence>
<keyword evidence="2" id="KW-0472">Membrane</keyword>
<dbReference type="AlphaFoldDB" id="A0AAQ4DP95"/>
<gene>
    <name evidence="3" type="ORF">V5799_033106</name>
</gene>
<protein>
    <submittedName>
        <fullName evidence="3">Uncharacterized protein</fullName>
    </submittedName>
</protein>
<keyword evidence="4" id="KW-1185">Reference proteome</keyword>
<feature type="region of interest" description="Disordered" evidence="1">
    <location>
        <begin position="373"/>
        <end position="395"/>
    </location>
</feature>
<evidence type="ECO:0000313" key="3">
    <source>
        <dbReference type="EMBL" id="KAK8764285.1"/>
    </source>
</evidence>
<keyword evidence="2" id="KW-0812">Transmembrane</keyword>
<dbReference type="Proteomes" id="UP001321473">
    <property type="component" value="Unassembled WGS sequence"/>
</dbReference>
<feature type="compositionally biased region" description="Polar residues" evidence="1">
    <location>
        <begin position="373"/>
        <end position="393"/>
    </location>
</feature>
<feature type="transmembrane region" description="Helical" evidence="2">
    <location>
        <begin position="46"/>
        <end position="65"/>
    </location>
</feature>
<evidence type="ECO:0000313" key="4">
    <source>
        <dbReference type="Proteomes" id="UP001321473"/>
    </source>
</evidence>
<dbReference type="EMBL" id="JARKHS020028414">
    <property type="protein sequence ID" value="KAK8764285.1"/>
    <property type="molecule type" value="Genomic_DNA"/>
</dbReference>
<reference evidence="3 4" key="1">
    <citation type="journal article" date="2023" name="Arcadia Sci">
        <title>De novo assembly of a long-read Amblyomma americanum tick genome.</title>
        <authorList>
            <person name="Chou S."/>
            <person name="Poskanzer K.E."/>
            <person name="Rollins M."/>
            <person name="Thuy-Boun P.S."/>
        </authorList>
    </citation>
    <scope>NUCLEOTIDE SEQUENCE [LARGE SCALE GENOMIC DNA]</scope>
    <source>
        <strain evidence="3">F_SG_1</strain>
        <tissue evidence="3">Salivary glands</tissue>
    </source>
</reference>
<accession>A0AAQ4DP95</accession>
<evidence type="ECO:0000256" key="2">
    <source>
        <dbReference type="SAM" id="Phobius"/>
    </source>
</evidence>
<organism evidence="3 4">
    <name type="scientific">Amblyomma americanum</name>
    <name type="common">Lone star tick</name>
    <dbReference type="NCBI Taxonomy" id="6943"/>
    <lineage>
        <taxon>Eukaryota</taxon>
        <taxon>Metazoa</taxon>
        <taxon>Ecdysozoa</taxon>
        <taxon>Arthropoda</taxon>
        <taxon>Chelicerata</taxon>
        <taxon>Arachnida</taxon>
        <taxon>Acari</taxon>
        <taxon>Parasitiformes</taxon>
        <taxon>Ixodida</taxon>
        <taxon>Ixodoidea</taxon>
        <taxon>Ixodidae</taxon>
        <taxon>Amblyomminae</taxon>
        <taxon>Amblyomma</taxon>
    </lineage>
</organism>
<keyword evidence="2" id="KW-1133">Transmembrane helix</keyword>
<name>A0AAQ4DP95_AMBAM</name>